<dbReference type="Gene3D" id="3.40.50.12780">
    <property type="entry name" value="N-terminal domain of ligase-like"/>
    <property type="match status" value="1"/>
</dbReference>
<evidence type="ECO:0000256" key="8">
    <source>
        <dbReference type="ARBA" id="ARBA00023268"/>
    </source>
</evidence>
<dbReference type="GO" id="GO:0017000">
    <property type="term" value="P:antibiotic biosynthetic process"/>
    <property type="evidence" value="ECO:0007669"/>
    <property type="project" value="UniProtKB-KW"/>
</dbReference>
<dbReference type="InterPro" id="IPR057326">
    <property type="entry name" value="KR_dom"/>
</dbReference>
<evidence type="ECO:0000256" key="3">
    <source>
        <dbReference type="ARBA" id="ARBA00022450"/>
    </source>
</evidence>
<dbReference type="FunFam" id="3.40.50.12780:FF:000012">
    <property type="entry name" value="Non-ribosomal peptide synthetase"/>
    <property type="match status" value="1"/>
</dbReference>
<feature type="domain" description="Carrier" evidence="9">
    <location>
        <begin position="2322"/>
        <end position="2397"/>
    </location>
</feature>
<dbReference type="NCBIfam" id="TIGR01733">
    <property type="entry name" value="AA-adenyl-dom"/>
    <property type="match status" value="2"/>
</dbReference>
<gene>
    <name evidence="10" type="ORF">EEL30_18930</name>
</gene>
<dbReference type="Gene3D" id="2.30.38.10">
    <property type="entry name" value="Luciferase, Domain 3"/>
    <property type="match status" value="2"/>
</dbReference>
<dbReference type="SUPFAM" id="SSF52777">
    <property type="entry name" value="CoA-dependent acyltransferases"/>
    <property type="match status" value="6"/>
</dbReference>
<dbReference type="GO" id="GO:0072330">
    <property type="term" value="P:monocarboxylic acid biosynthetic process"/>
    <property type="evidence" value="ECO:0007669"/>
    <property type="project" value="UniProtKB-ARBA"/>
</dbReference>
<feature type="domain" description="Carrier" evidence="9">
    <location>
        <begin position="3355"/>
        <end position="3429"/>
    </location>
</feature>
<dbReference type="Gene3D" id="3.30.300.30">
    <property type="match status" value="3"/>
</dbReference>
<dbReference type="Gene3D" id="3.40.50.720">
    <property type="entry name" value="NAD(P)-binding Rossmann-like Domain"/>
    <property type="match status" value="1"/>
</dbReference>
<reference evidence="10 11" key="1">
    <citation type="submission" date="2018-11" db="EMBL/GenBank/DDBJ databases">
        <title>Phylogenetic determinants of toxin gene distribution in genomes of Brevibacillus laterosporus.</title>
        <authorList>
            <person name="Glare T.R."/>
            <person name="Durrant A."/>
            <person name="Berry C."/>
            <person name="Palma L."/>
            <person name="Ormskirk M."/>
            <person name="Cox M.O."/>
        </authorList>
    </citation>
    <scope>NUCLEOTIDE SEQUENCE [LARGE SCALE GENOMIC DNA]</scope>
    <source>
        <strain evidence="10 11">1821L</strain>
    </source>
</reference>
<dbReference type="GO" id="GO:0005737">
    <property type="term" value="C:cytoplasm"/>
    <property type="evidence" value="ECO:0007669"/>
    <property type="project" value="TreeGrafter"/>
</dbReference>
<proteinExistence type="inferred from homology"/>
<evidence type="ECO:0000256" key="2">
    <source>
        <dbReference type="ARBA" id="ARBA00006432"/>
    </source>
</evidence>
<evidence type="ECO:0000313" key="10">
    <source>
        <dbReference type="EMBL" id="QDX94176.1"/>
    </source>
</evidence>
<dbReference type="PROSITE" id="PS50075">
    <property type="entry name" value="CARRIER"/>
    <property type="match status" value="3"/>
</dbReference>
<evidence type="ECO:0000256" key="7">
    <source>
        <dbReference type="ARBA" id="ARBA00023194"/>
    </source>
</evidence>
<dbReference type="EMBL" id="CP033464">
    <property type="protein sequence ID" value="QDX94176.1"/>
    <property type="molecule type" value="Genomic_DNA"/>
</dbReference>
<evidence type="ECO:0000313" key="11">
    <source>
        <dbReference type="Proteomes" id="UP000319432"/>
    </source>
</evidence>
<dbReference type="InterPro" id="IPR000873">
    <property type="entry name" value="AMP-dep_synth/lig_dom"/>
</dbReference>
<dbReference type="FunFam" id="1.10.1200.10:FF:000005">
    <property type="entry name" value="Nonribosomal peptide synthetase 1"/>
    <property type="match status" value="2"/>
</dbReference>
<dbReference type="GO" id="GO:0044550">
    <property type="term" value="P:secondary metabolite biosynthetic process"/>
    <property type="evidence" value="ECO:0007669"/>
    <property type="project" value="UniProtKB-ARBA"/>
</dbReference>
<dbReference type="InterPro" id="IPR020845">
    <property type="entry name" value="AMP-binding_CS"/>
</dbReference>
<dbReference type="CDD" id="cd05930">
    <property type="entry name" value="A_NRPS"/>
    <property type="match status" value="1"/>
</dbReference>
<dbReference type="Pfam" id="PF13193">
    <property type="entry name" value="AMP-binding_C"/>
    <property type="match status" value="1"/>
</dbReference>
<dbReference type="InterPro" id="IPR045851">
    <property type="entry name" value="AMP-bd_C_sf"/>
</dbReference>
<dbReference type="InterPro" id="IPR009081">
    <property type="entry name" value="PP-bd_ACP"/>
</dbReference>
<dbReference type="Gene3D" id="3.30.559.30">
    <property type="entry name" value="Nonribosomal peptide synthetase, condensation domain"/>
    <property type="match status" value="3"/>
</dbReference>
<name>A0A518VB17_BRELA</name>
<dbReference type="InterPro" id="IPR006162">
    <property type="entry name" value="Ppantetheine_attach_site"/>
</dbReference>
<dbReference type="SMART" id="SM00823">
    <property type="entry name" value="PKS_PP"/>
    <property type="match status" value="3"/>
</dbReference>
<dbReference type="InterPro" id="IPR010060">
    <property type="entry name" value="NRPS_synth"/>
</dbReference>
<dbReference type="InterPro" id="IPR020806">
    <property type="entry name" value="PKS_PP-bd"/>
</dbReference>
<dbReference type="SUPFAM" id="SSF56801">
    <property type="entry name" value="Acetyl-CoA synthetase-like"/>
    <property type="match status" value="3"/>
</dbReference>
<evidence type="ECO:0000256" key="4">
    <source>
        <dbReference type="ARBA" id="ARBA00022553"/>
    </source>
</evidence>
<dbReference type="InterPro" id="IPR036291">
    <property type="entry name" value="NAD(P)-bd_dom_sf"/>
</dbReference>
<dbReference type="FunFam" id="3.30.300.30:FF:000010">
    <property type="entry name" value="Enterobactin synthetase component F"/>
    <property type="match status" value="1"/>
</dbReference>
<dbReference type="InterPro" id="IPR023213">
    <property type="entry name" value="CAT-like_dom_sf"/>
</dbReference>
<dbReference type="Pfam" id="PF00668">
    <property type="entry name" value="Condensation"/>
    <property type="match status" value="3"/>
</dbReference>
<dbReference type="SUPFAM" id="SSF51735">
    <property type="entry name" value="NAD(P)-binding Rossmann-fold domains"/>
    <property type="match status" value="2"/>
</dbReference>
<evidence type="ECO:0000256" key="6">
    <source>
        <dbReference type="ARBA" id="ARBA00022737"/>
    </source>
</evidence>
<dbReference type="FunFam" id="2.30.38.10:FF:000001">
    <property type="entry name" value="Non-ribosomal peptide synthetase PvdI"/>
    <property type="match status" value="2"/>
</dbReference>
<dbReference type="Pfam" id="PF08659">
    <property type="entry name" value="KR"/>
    <property type="match status" value="1"/>
</dbReference>
<dbReference type="SUPFAM" id="SSF47336">
    <property type="entry name" value="ACP-like"/>
    <property type="match status" value="3"/>
</dbReference>
<dbReference type="InterPro" id="IPR036736">
    <property type="entry name" value="ACP-like_sf"/>
</dbReference>
<dbReference type="OrthoDB" id="2480518at2"/>
<dbReference type="Gene3D" id="3.30.559.10">
    <property type="entry name" value="Chloramphenicol acetyltransferase-like domain"/>
    <property type="match status" value="3"/>
</dbReference>
<dbReference type="SMART" id="SM00822">
    <property type="entry name" value="PKS_KR"/>
    <property type="match status" value="1"/>
</dbReference>
<comment type="similarity">
    <text evidence="2">Belongs to the ATP-dependent AMP-binding enzyme family.</text>
</comment>
<dbReference type="InterPro" id="IPR042099">
    <property type="entry name" value="ANL_N_sf"/>
</dbReference>
<dbReference type="CDD" id="cd19534">
    <property type="entry name" value="E_NRPS"/>
    <property type="match status" value="1"/>
</dbReference>
<dbReference type="Gene3D" id="3.40.50.980">
    <property type="match status" value="4"/>
</dbReference>
<dbReference type="Gene3D" id="1.10.1200.10">
    <property type="entry name" value="ACP-like"/>
    <property type="match status" value="3"/>
</dbReference>
<dbReference type="NCBIfam" id="NF003417">
    <property type="entry name" value="PRK04813.1"/>
    <property type="match status" value="4"/>
</dbReference>
<keyword evidence="6" id="KW-0677">Repeat</keyword>
<dbReference type="PROSITE" id="PS00012">
    <property type="entry name" value="PHOSPHOPANTETHEINE"/>
    <property type="match status" value="2"/>
</dbReference>
<dbReference type="InterPro" id="IPR049490">
    <property type="entry name" value="C883_1060-like_KR_N"/>
</dbReference>
<dbReference type="NCBIfam" id="TIGR01720">
    <property type="entry name" value="NRPS-para261"/>
    <property type="match status" value="1"/>
</dbReference>
<dbReference type="PANTHER" id="PTHR45527">
    <property type="entry name" value="NONRIBOSOMAL PEPTIDE SYNTHETASE"/>
    <property type="match status" value="1"/>
</dbReference>
<dbReference type="Pfam" id="PF21394">
    <property type="entry name" value="Beta-ketacyl_N"/>
    <property type="match status" value="1"/>
</dbReference>
<dbReference type="GO" id="GO:0031177">
    <property type="term" value="F:phosphopantetheine binding"/>
    <property type="evidence" value="ECO:0007669"/>
    <property type="project" value="InterPro"/>
</dbReference>
<dbReference type="FunFam" id="3.30.559.10:FF:000012">
    <property type="entry name" value="Non-ribosomal peptide synthetase"/>
    <property type="match status" value="1"/>
</dbReference>
<evidence type="ECO:0000256" key="5">
    <source>
        <dbReference type="ARBA" id="ARBA00022598"/>
    </source>
</evidence>
<dbReference type="PROSITE" id="PS00455">
    <property type="entry name" value="AMP_BINDING"/>
    <property type="match status" value="1"/>
</dbReference>
<dbReference type="InterPro" id="IPR010071">
    <property type="entry name" value="AA_adenyl_dom"/>
</dbReference>
<dbReference type="GO" id="GO:0016874">
    <property type="term" value="F:ligase activity"/>
    <property type="evidence" value="ECO:0007669"/>
    <property type="project" value="UniProtKB-KW"/>
</dbReference>
<feature type="domain" description="Carrier" evidence="9">
    <location>
        <begin position="1265"/>
        <end position="1340"/>
    </location>
</feature>
<keyword evidence="11" id="KW-1185">Reference proteome</keyword>
<keyword evidence="3" id="KW-0596">Phosphopantetheine</keyword>
<evidence type="ECO:0000259" key="9">
    <source>
        <dbReference type="PROSITE" id="PS50075"/>
    </source>
</evidence>
<dbReference type="Pfam" id="PF00501">
    <property type="entry name" value="AMP-binding"/>
    <property type="match status" value="3"/>
</dbReference>
<dbReference type="InterPro" id="IPR001242">
    <property type="entry name" value="Condensation_dom"/>
</dbReference>
<protein>
    <submittedName>
        <fullName evidence="10">Amino acid adenylation domain-containing protein</fullName>
    </submittedName>
</protein>
<accession>A0A518VB17</accession>
<dbReference type="PANTHER" id="PTHR45527:SF1">
    <property type="entry name" value="FATTY ACID SYNTHASE"/>
    <property type="match status" value="1"/>
</dbReference>
<dbReference type="FunFam" id="1.10.1200.10:FF:000016">
    <property type="entry name" value="Non-ribosomal peptide synthase"/>
    <property type="match status" value="1"/>
</dbReference>
<evidence type="ECO:0000256" key="1">
    <source>
        <dbReference type="ARBA" id="ARBA00001957"/>
    </source>
</evidence>
<keyword evidence="5" id="KW-0436">Ligase</keyword>
<dbReference type="Pfam" id="PF00550">
    <property type="entry name" value="PP-binding"/>
    <property type="match status" value="3"/>
</dbReference>
<dbReference type="GO" id="GO:0008610">
    <property type="term" value="P:lipid biosynthetic process"/>
    <property type="evidence" value="ECO:0007669"/>
    <property type="project" value="UniProtKB-ARBA"/>
</dbReference>
<dbReference type="CDD" id="cd19531">
    <property type="entry name" value="LCL_NRPS-like"/>
    <property type="match status" value="2"/>
</dbReference>
<dbReference type="GO" id="GO:0043041">
    <property type="term" value="P:amino acid activation for nonribosomal peptide biosynthetic process"/>
    <property type="evidence" value="ECO:0007669"/>
    <property type="project" value="TreeGrafter"/>
</dbReference>
<dbReference type="FunFam" id="3.40.50.980:FF:000001">
    <property type="entry name" value="Non-ribosomal peptide synthetase"/>
    <property type="match status" value="2"/>
</dbReference>
<sequence>MSQPVDSRTIPIDLVKELKTLEGVGQIASLAKEGLVTIPAIHLSHFFSDWKSEQLMNGSQTSTATTQHDERDEALPLALSFGGELQLAVDEPGTLIEVLLRAARVAHDKRLIFVQLDGSEVTMTYAKLLREAESVLRGLRQQGLQPGDPVIFQLDHNKNFVTAFWACVLGGFLPTPIAIAPTYTDWNSGVSRIHNAWKLLQKPLMLVDEALIGSIEQLQTLLETDELRYVALEPLTYNEPDQQYYEATPDSLVLHLLTSGSTGIPKCVQHCNESILARARGTVACHNFTSDEIILNWMPLDHVGGIVMFHVLGVYLASEQILPKIDSFIANPLNWFNWIDQYRATMTWAPNFAFALVNDQVEKIKQSNWDLSSMRHILNGGEPVVSKVVQQFLTLLQPHGLPDDAMAPSFGMSETSSGIVFNKLLNRLTPTSGYQILDKASLGGTIRSVSVGHPNHVMFTEVGGPIPGVSVRIVDSNNNVIRENQIGRLQVKGNNIMVGYYDNPEANAEVFGGDGWFITGDLGFLHQGRLTITGREKDVIIINGNNIHNYEIESFVEEVKGVKVTFSAAITIPKMSSGSDELAIFFVPVEPDLESCLGVIKEIRRHLNVKMGLNPALIVPITQGEFPKTNSGKIQRPDLSKRLANGEFDEILKKIDLKLENDNTLPSWFYKPIWIECPVDDVSCEEMTKGERVVISGNRLLMINSFEAVNGLVLGEMGEGESIIVTNGKEFSKIGSFQYVVNFNNLNDLNKLFGELEKEQIEISHVFFLQGMSGNVTRDQPQTIDELKAVQEDNYATVYLAKVMADRNLQPSTFTLVTQNLYQTNKAEMVSYANSPLIGFFKTLPHEFPETAFLHIDLTDDAQEIYGAFIKQELNRLVTAAQLALLEGVTNHTKTAIVAYRGGKRYIPRMTRVELENTALTESPLTQSGFYLITGGLGGVAKLFVEHLLRHYQAKVLLVGRTPLPASSEGSCSDESTGTSKKIKWLKELEAWAQNGGEVHYTTCNIADPVQLEAVTAEWEGRFGQTLNGVIHLAGVYRETLLKDETKATLDEMFEAKVYGTFALYQLLKKRPTSMYVTSSSTTTLSSGYMAGAYAAANQFVESFSQYMQASGEVRTYCFAWSLWDDIGMGRDLLVMKDILQSRGHQAIRSVKGLYSWLIGMMSNESLLYVGIDATKPDMSKFLAIEPERIQMLHLFFQLDQTMELSYQSLREKTEQVLLAAKPGEPIQVVLHEIDEWMYTEAGATDCEEMLMALEKKAGGIERIKPRSPLENALFSIWSSLLGTDDFGVRDNFFALGGQSIKATQLLSQVREICQVDIPLKALFVSPTIEGLAQEIEQKMGAGQRNTGDQHKINKAVYGDTLPMSSAQKRQWYLYQLNPESPYYNNTVSLHLKGENVQVHLLSQAVQLIVDRHETLRTRFALQGDEAVQIIASELVIEVPLVDVTHLPSGERGHAVQAQIRQEAITPFNLEKDPLIRAVLIRAADDEHVMVVSIHHIVSDGWSVGVFIEELADAYDQLRDGKTVELPESPIQYADYTLWQQDLLSDELIVRQLSYWKTKLEDATELELPTDYPRPVNPSRVGKSIERRFSSHLREKLEQLSQQEGATLYMILLSSFLALLSRYSGQRDVIVSSVTANRNQVEIERLIGFFVNTLAMRVDIDMTESFADLLQKVKVTALEAFDNQDVPFEMVVDELDLERRPHLHPLSQVLFIVQNAKMRPIDLADATMTMHIENSETSKFDVTVQVFEAGEDLQVMLEYDTELYRDDTMERMLSHFERLLTAVSEDVAQPLSHVTFLSDADIHLLAAFNQTEMDYPRDMTLHQQFEQQVARTPDAVAAVEQDGIQKITYGELNTRANQLALHLRTKGVKTNQVVGLMADRSIGMLTGLLAILKAGGAFLPIDPVLPTERVSYMLENSGSTLLLTDRDETGLMFSGDVIKLDDTAYQQNATDNLDCINISSDLLYAIYTSGTTGRPKGIMLAHRNLSNIVHFEYNQTTLDFRRVLQFTTISFDVCYQEIFSTLLAGGELHIIGNDDKRDILKLLAFIEERGLETAFLPTSLLKFIINEPFYVEKLPKSLKHLVTAGEQLILPESFITYLHQHDIQLHNHYGPSETHVITSLTMKAKEPIMGIPPIGRPLANTRIFIVSEQMQLQPVGVPGELCVSGDTVGLGYLNRDDLTAEKFVPNPFAPSEIMYRTGDIARWLPDGTIEYLGRIDHQVKIRGYRIEPGEIEVQLLNHPMISKAFVMMYQSGSNPSLCGYYVTEEVLTPEAVHSYLAESLPDYMIPSYLMPLNELPLNHNGKIDRLALPIPEATVMMEEYVAPGNETEATLAGIWAEVLGVENVSATGNFFKIGGHSLKATMLVSRIHKHFGIEFPLKEVFLKPTIQQMATYIEQAVVRSYTSIEPAATMTHYPVTSAQKRLYVISQFDGVNTGYNMPIIAELRGDLDKDRLRQALQAVVLRHDTLRTSYEMVEGVLVQRIHENADVPVEIVQAPEVQSDADAVTLIHDLITDAIRPFDLRVAPQLRATLIELAPAHAILVVDMHHIAADGVSLNVFMRDLGVYYQGTDLPPLRIQYKDFAVWKQSRLGSEENRQHEAYWLDIFAKELPVLELPTDYQRPSAQSFEGDRIWIDQSKDWTTRLKSFATSQDTTLYMLLLAAYNVFLAKWTSQEDIIVGSPIAGRPHADLEQMMGMFVNTLALRNYPQANKSFSQFVAEVKEHVLQAHEHQDYPLEELIEKLGLRRDLSRNPLFDTMFTLQNVDIDYNVMQDVQVSSYDYQYPISKFDLTLLCVEKDGQLRFEWEYSTKLFARETVERMSKHLIHLLEQVMEQPQLSIVAIELVTEAEKAQLLIDFNHTERDYLVEQTIHTLIEKQALVTPDQTAVVCCSEALTYQQLNDKANQLARRLREKGTGPEQIVAIMADRSLEMFIGLLAILKAGAAFVPIDPEYPADRIQYMLEDSQAKLLLIHTSQAVEINAYAGEVILIADSTSYQGDASNLPEVAQPANLAYIIYTSGSTGKPKGVMIEHRSLVNLCFWHQSEYGITSEDAATKYAGFGFDASVWEIFPYLISGATIHVMGDDLRYDIHKLNEYYEQHRITVSFLPTQLCETFMSLGNRSLRYLMTGGDKLRTYTPQNYQLVNNYGPTENTVVATNCFITEADKNIPIGKPIHNVKAYVLNSHNQLQPIGVLGELCVTGTNLARGYWNKQEMTAEKFVDNPFAIGERMYRTGDLVRWLPDGNLEYLDRIDAQVKIRGHRIELGEIETTLLQHPSVKEVVVVAQQDSNSKMLAAYYTASSVVSTNDLRKWLGQTLPDYMVPSYFIEVEQLPLTANGKVDRKALPSVDKSAEAAISYVAPQSETDAILATIWQEVLGAERIGIRNNFYDLGGDSIKAIQVIAQLNKHQLKVEIKDIFMNPTIEELSLYVKPLEAKADQDMITGEVELTPIQRWFFAQDFADSHHWNQSMMVYRREGFDEEALYRVLRQLVLHHDALRMSYVLSQHHIKQVNRGEESHLFDFEVIDLGNLTVGNELDTAIRTEATRIQQSLDLTHGPLVHTGLFHTAEGDHLLLAIHHLVVDGVSWRILLEDLAIGYEQAVCDQMIHFAEKTHSYQNWAEALTTYANSRMAQKEASYWQTVVQTATEPLPKDATSPCNRWAETAEETVCLSEKETEDLLKHAHHAYNNEINEILLTALGLTLSEWSGQTQIRVDLEGHGREDIIKDINVTRTVGWFTSIYPVVLKMNAPRDLGQQIKQMKESLRQVPNKGVGYSILKYLTETTLTDTQAEVSFNYLGQFDNSQRVGLFQASDKPVGEMFSPSAERTYMLDFLGMVTDGRLKLSVLYNTQIHQTETITKLLARFKENLLRCIQHCVSQQTNELTPSDFTSSGLSFDDLEAALDLFN</sequence>
<keyword evidence="4" id="KW-0597">Phosphoprotein</keyword>
<keyword evidence="7" id="KW-0045">Antibiotic biosynthesis</keyword>
<dbReference type="InterPro" id="IPR025110">
    <property type="entry name" value="AMP-bd_C"/>
</dbReference>
<keyword evidence="8" id="KW-0511">Multifunctional enzyme</keyword>
<organism evidence="10 11">
    <name type="scientific">Brevibacillus laterosporus</name>
    <name type="common">Bacillus laterosporus</name>
    <dbReference type="NCBI Taxonomy" id="1465"/>
    <lineage>
        <taxon>Bacteria</taxon>
        <taxon>Bacillati</taxon>
        <taxon>Bacillota</taxon>
        <taxon>Bacilli</taxon>
        <taxon>Bacillales</taxon>
        <taxon>Paenibacillaceae</taxon>
        <taxon>Brevibacillus</taxon>
    </lineage>
</organism>
<dbReference type="InterPro" id="IPR013968">
    <property type="entry name" value="PKS_KR"/>
</dbReference>
<dbReference type="Proteomes" id="UP000319432">
    <property type="component" value="Chromosome"/>
</dbReference>
<comment type="cofactor">
    <cofactor evidence="1">
        <name>pantetheine 4'-phosphate</name>
        <dbReference type="ChEBI" id="CHEBI:47942"/>
    </cofactor>
</comment>